<dbReference type="InterPro" id="IPR013180">
    <property type="entry name" value="CTNNBL1_N"/>
</dbReference>
<dbReference type="PANTHER" id="PTHR14978">
    <property type="entry name" value="BETA-CATENIN-LIKE PROTEIN 1 NUCLEAR ASSOCIATED PROTEIN"/>
    <property type="match status" value="1"/>
</dbReference>
<keyword evidence="2" id="KW-0597">Phosphoprotein</keyword>
<dbReference type="InterPro" id="IPR011989">
    <property type="entry name" value="ARM-like"/>
</dbReference>
<evidence type="ECO:0000256" key="2">
    <source>
        <dbReference type="ARBA" id="ARBA00022553"/>
    </source>
</evidence>
<dbReference type="InterPro" id="IPR016024">
    <property type="entry name" value="ARM-type_fold"/>
</dbReference>
<dbReference type="Pfam" id="PF08216">
    <property type="entry name" value="CTNNBL"/>
    <property type="match status" value="1"/>
</dbReference>
<dbReference type="SUPFAM" id="SSF48371">
    <property type="entry name" value="ARM repeat"/>
    <property type="match status" value="1"/>
</dbReference>
<sequence>MTSIDELFKKPNLPSKRKLEAPDRLDPTQAYKSAKLTANGDTKGKRHATIEAEDGDDIEAGPSLPPEDGEEYGADDDEDGRFFGGGVDQGTADALDYLDTRDTEQPYVAEKIDSAWLRKLALNFEKRISKNAELRAKYEDDPQKFMGSEADLDADVKALSILSEHPELYEEFARLGSVDSLVSLLSHENTDIAIDVIEIISELTDEDVNAEQAQWDALVDALLKADLLSLLLSNLSRFDESNDADRSGVYHSLAVLENLASQPTTSTKIGQEPKLLEWLLGRAKAKEQPVSQNKQYAAEVLAILLQSSPANRTRLTSAELNGVDTLLQLLAPYRKRDPPKDSDEEEYVENVFDALTCLVDEDTGAGKMAFVEAEGVELALIMLREGKMSKTRALRMLDHACSGRFGAAVCEKLVEAAGLKTVFGMFMKKQDAAATEHLLGIFASLLRSLPGGSPARIRTLAKFVEKDYEKLAKVVQLRRDYSTKLRAVDQQIKEERASLSQGEQEDRADEWFSRRLDAGLFCLQTTDVILAWLVAEDDGAKKKIMDMLAERDEGPADLRSTLQEQLDGIEAPKENENGDTEEGMLKDMLGTLIGFLVP</sequence>
<protein>
    <recommendedName>
        <fullName evidence="7">Beta-catenin-like protein 1 N-terminal domain-containing protein</fullName>
    </recommendedName>
</protein>
<evidence type="ECO:0000256" key="1">
    <source>
        <dbReference type="ARBA" id="ARBA00004123"/>
    </source>
</evidence>
<dbReference type="Gene3D" id="1.25.10.10">
    <property type="entry name" value="Leucine-rich Repeat Variant"/>
    <property type="match status" value="1"/>
</dbReference>
<feature type="domain" description="Beta-catenin-like protein 1 N-terminal" evidence="7">
    <location>
        <begin position="90"/>
        <end position="197"/>
    </location>
</feature>
<keyword evidence="4" id="KW-0175">Coiled coil</keyword>
<evidence type="ECO:0000256" key="4">
    <source>
        <dbReference type="ARBA" id="ARBA00023054"/>
    </source>
</evidence>
<reference evidence="8" key="1">
    <citation type="submission" date="2022-10" db="EMBL/GenBank/DDBJ databases">
        <title>Culturing micro-colonial fungi from biological soil crusts in the Mojave desert and describing Neophaeococcomyces mojavensis, and introducing the new genera and species Taxawa tesnikishii.</title>
        <authorList>
            <person name="Kurbessoian T."/>
            <person name="Stajich J.E."/>
        </authorList>
    </citation>
    <scope>NUCLEOTIDE SEQUENCE</scope>
    <source>
        <strain evidence="8">TK_1</strain>
    </source>
</reference>
<evidence type="ECO:0000256" key="6">
    <source>
        <dbReference type="SAM" id="MobiDB-lite"/>
    </source>
</evidence>
<evidence type="ECO:0000256" key="3">
    <source>
        <dbReference type="ARBA" id="ARBA00022737"/>
    </source>
</evidence>
<dbReference type="PANTHER" id="PTHR14978:SF0">
    <property type="entry name" value="BETA-CATENIN-LIKE PROTEIN 1"/>
    <property type="match status" value="1"/>
</dbReference>
<evidence type="ECO:0000313" key="8">
    <source>
        <dbReference type="EMBL" id="KAJ9668474.1"/>
    </source>
</evidence>
<keyword evidence="9" id="KW-1185">Reference proteome</keyword>
<dbReference type="SMART" id="SM01156">
    <property type="entry name" value="DUF1716"/>
    <property type="match status" value="1"/>
</dbReference>
<gene>
    <name evidence="8" type="ORF">H2201_001522</name>
</gene>
<comment type="subcellular location">
    <subcellularLocation>
        <location evidence="1">Nucleus</location>
    </subcellularLocation>
</comment>
<feature type="compositionally biased region" description="Basic and acidic residues" evidence="6">
    <location>
        <begin position="17"/>
        <end position="26"/>
    </location>
</feature>
<evidence type="ECO:0000313" key="9">
    <source>
        <dbReference type="Proteomes" id="UP001172684"/>
    </source>
</evidence>
<feature type="compositionally biased region" description="Acidic residues" evidence="6">
    <location>
        <begin position="67"/>
        <end position="79"/>
    </location>
</feature>
<organism evidence="8 9">
    <name type="scientific">Coniosporium apollinis</name>
    <dbReference type="NCBI Taxonomy" id="61459"/>
    <lineage>
        <taxon>Eukaryota</taxon>
        <taxon>Fungi</taxon>
        <taxon>Dikarya</taxon>
        <taxon>Ascomycota</taxon>
        <taxon>Pezizomycotina</taxon>
        <taxon>Dothideomycetes</taxon>
        <taxon>Dothideomycetes incertae sedis</taxon>
        <taxon>Coniosporium</taxon>
    </lineage>
</organism>
<keyword evidence="3" id="KW-0677">Repeat</keyword>
<feature type="region of interest" description="Disordered" evidence="6">
    <location>
        <begin position="1"/>
        <end position="86"/>
    </location>
</feature>
<dbReference type="EMBL" id="JAPDRL010000007">
    <property type="protein sequence ID" value="KAJ9668474.1"/>
    <property type="molecule type" value="Genomic_DNA"/>
</dbReference>
<keyword evidence="5" id="KW-0539">Nucleus</keyword>
<evidence type="ECO:0000259" key="7">
    <source>
        <dbReference type="SMART" id="SM01156"/>
    </source>
</evidence>
<name>A0ABQ9P1I3_9PEZI</name>
<accession>A0ABQ9P1I3</accession>
<proteinExistence type="predicted"/>
<comment type="caution">
    <text evidence="8">The sequence shown here is derived from an EMBL/GenBank/DDBJ whole genome shotgun (WGS) entry which is preliminary data.</text>
</comment>
<dbReference type="Proteomes" id="UP001172684">
    <property type="component" value="Unassembled WGS sequence"/>
</dbReference>
<evidence type="ECO:0000256" key="5">
    <source>
        <dbReference type="ARBA" id="ARBA00023242"/>
    </source>
</evidence>
<dbReference type="InterPro" id="IPR039678">
    <property type="entry name" value="CTNNBL1"/>
</dbReference>